<dbReference type="RefSeq" id="WP_144334262.1">
    <property type="nucleotide sequence ID" value="NZ_VLPL01000009.1"/>
</dbReference>
<evidence type="ECO:0000313" key="6">
    <source>
        <dbReference type="EMBL" id="TSJ40134.1"/>
    </source>
</evidence>
<sequence>MGINERKEREKEVLQKSILTAAREVFLEKGFDQTSIRSIAQKIEYSPTTIYLYYKDKDAILFALHSEGFQLLASKMEVLNLVENPLERIKAMGRVYIRFAMEHPDYYDLMFVQKSPMNKLDEDHEVWQEGMSTFDGLKFSVQQCMEQGYLPFNDVEAGSYLLWATLHGMCNLYDRGRCKVLDEEKSEQIVDLAFAEFLKMLDAFGR</sequence>
<evidence type="ECO:0000313" key="7">
    <source>
        <dbReference type="Proteomes" id="UP000316008"/>
    </source>
</evidence>
<evidence type="ECO:0000256" key="2">
    <source>
        <dbReference type="ARBA" id="ARBA00023125"/>
    </source>
</evidence>
<evidence type="ECO:0000256" key="3">
    <source>
        <dbReference type="ARBA" id="ARBA00023163"/>
    </source>
</evidence>
<keyword evidence="2 4" id="KW-0238">DNA-binding</keyword>
<dbReference type="AlphaFoldDB" id="A0A556MJQ3"/>
<reference evidence="6 7" key="1">
    <citation type="submission" date="2019-07" db="EMBL/GenBank/DDBJ databases">
        <authorList>
            <person name="Huq M.A."/>
        </authorList>
    </citation>
    <scope>NUCLEOTIDE SEQUENCE [LARGE SCALE GENOMIC DNA]</scope>
    <source>
        <strain evidence="6 7">MAH-3</strain>
    </source>
</reference>
<proteinExistence type="predicted"/>
<gene>
    <name evidence="6" type="ORF">FO442_16175</name>
</gene>
<dbReference type="SUPFAM" id="SSF46689">
    <property type="entry name" value="Homeodomain-like"/>
    <property type="match status" value="1"/>
</dbReference>
<dbReference type="PRINTS" id="PR00455">
    <property type="entry name" value="HTHTETR"/>
</dbReference>
<dbReference type="Pfam" id="PF00440">
    <property type="entry name" value="TetR_N"/>
    <property type="match status" value="1"/>
</dbReference>
<dbReference type="InterPro" id="IPR009057">
    <property type="entry name" value="Homeodomain-like_sf"/>
</dbReference>
<dbReference type="InterPro" id="IPR001647">
    <property type="entry name" value="HTH_TetR"/>
</dbReference>
<accession>A0A556MJQ3</accession>
<dbReference type="PANTHER" id="PTHR43479:SF11">
    <property type="entry name" value="ACREF_ENVCD OPERON REPRESSOR-RELATED"/>
    <property type="match status" value="1"/>
</dbReference>
<dbReference type="InterPro" id="IPR036271">
    <property type="entry name" value="Tet_transcr_reg_TetR-rel_C_sf"/>
</dbReference>
<name>A0A556MJQ3_9FLAO</name>
<evidence type="ECO:0000256" key="4">
    <source>
        <dbReference type="PROSITE-ProRule" id="PRU00335"/>
    </source>
</evidence>
<dbReference type="Pfam" id="PF13305">
    <property type="entry name" value="TetR_C_33"/>
    <property type="match status" value="1"/>
</dbReference>
<dbReference type="InterPro" id="IPR050624">
    <property type="entry name" value="HTH-type_Tx_Regulator"/>
</dbReference>
<protein>
    <submittedName>
        <fullName evidence="6">TetR/AcrR family transcriptional regulator</fullName>
    </submittedName>
</protein>
<dbReference type="Gene3D" id="1.10.357.10">
    <property type="entry name" value="Tetracycline Repressor, domain 2"/>
    <property type="match status" value="1"/>
</dbReference>
<dbReference type="Proteomes" id="UP000316008">
    <property type="component" value="Unassembled WGS sequence"/>
</dbReference>
<evidence type="ECO:0000259" key="5">
    <source>
        <dbReference type="PROSITE" id="PS50977"/>
    </source>
</evidence>
<feature type="DNA-binding region" description="H-T-H motif" evidence="4">
    <location>
        <begin position="35"/>
        <end position="54"/>
    </location>
</feature>
<keyword evidence="1" id="KW-0805">Transcription regulation</keyword>
<feature type="domain" description="HTH tetR-type" evidence="5">
    <location>
        <begin position="12"/>
        <end position="72"/>
    </location>
</feature>
<dbReference type="SUPFAM" id="SSF48498">
    <property type="entry name" value="Tetracyclin repressor-like, C-terminal domain"/>
    <property type="match status" value="1"/>
</dbReference>
<dbReference type="OrthoDB" id="594604at2"/>
<evidence type="ECO:0000256" key="1">
    <source>
        <dbReference type="ARBA" id="ARBA00023015"/>
    </source>
</evidence>
<dbReference type="EMBL" id="VLPL01000009">
    <property type="protein sequence ID" value="TSJ40134.1"/>
    <property type="molecule type" value="Genomic_DNA"/>
</dbReference>
<dbReference type="PROSITE" id="PS50977">
    <property type="entry name" value="HTH_TETR_2"/>
    <property type="match status" value="1"/>
</dbReference>
<keyword evidence="3" id="KW-0804">Transcription</keyword>
<keyword evidence="7" id="KW-1185">Reference proteome</keyword>
<dbReference type="GO" id="GO:0003677">
    <property type="term" value="F:DNA binding"/>
    <property type="evidence" value="ECO:0007669"/>
    <property type="project" value="UniProtKB-UniRule"/>
</dbReference>
<comment type="caution">
    <text evidence="6">The sequence shown here is derived from an EMBL/GenBank/DDBJ whole genome shotgun (WGS) entry which is preliminary data.</text>
</comment>
<organism evidence="6 7">
    <name type="scientific">Fluviicola chungangensis</name>
    <dbReference type="NCBI Taxonomy" id="2597671"/>
    <lineage>
        <taxon>Bacteria</taxon>
        <taxon>Pseudomonadati</taxon>
        <taxon>Bacteroidota</taxon>
        <taxon>Flavobacteriia</taxon>
        <taxon>Flavobacteriales</taxon>
        <taxon>Crocinitomicaceae</taxon>
        <taxon>Fluviicola</taxon>
    </lineage>
</organism>
<dbReference type="PANTHER" id="PTHR43479">
    <property type="entry name" value="ACREF/ENVCD OPERON REPRESSOR-RELATED"/>
    <property type="match status" value="1"/>
</dbReference>
<dbReference type="InterPro" id="IPR025996">
    <property type="entry name" value="MT1864/Rv1816-like_C"/>
</dbReference>